<sequence length="112" mass="13247">VTQEYCGICRRRIYFNVNHWYFSTPKSKVTLFPESLLWKEAPAQGKSDNHKLFIDQHSFTSRSPFLSSLKPFLQAQWDFLCSFSILRQYCLQKDVTEFVKNLISAADRYPNK</sequence>
<accession>A0A8C3UF16</accession>
<keyword evidence="2" id="KW-1185">Reference proteome</keyword>
<reference evidence="1" key="3">
    <citation type="submission" date="2025-09" db="UniProtKB">
        <authorList>
            <consortium name="Ensembl"/>
        </authorList>
    </citation>
    <scope>IDENTIFICATION</scope>
</reference>
<reference evidence="1" key="2">
    <citation type="submission" date="2025-08" db="UniProtKB">
        <authorList>
            <consortium name="Ensembl"/>
        </authorList>
    </citation>
    <scope>IDENTIFICATION</scope>
</reference>
<name>A0A8C3UF16_CATUS</name>
<evidence type="ECO:0000313" key="2">
    <source>
        <dbReference type="Proteomes" id="UP000694563"/>
    </source>
</evidence>
<dbReference type="Proteomes" id="UP000694563">
    <property type="component" value="Chromosome 11"/>
</dbReference>
<organism evidence="1 2">
    <name type="scientific">Catharus ustulatus</name>
    <name type="common">Russet-backed thrush</name>
    <name type="synonym">Hylocichla ustulatus</name>
    <dbReference type="NCBI Taxonomy" id="91951"/>
    <lineage>
        <taxon>Eukaryota</taxon>
        <taxon>Metazoa</taxon>
        <taxon>Chordata</taxon>
        <taxon>Craniata</taxon>
        <taxon>Vertebrata</taxon>
        <taxon>Euteleostomi</taxon>
        <taxon>Archelosauria</taxon>
        <taxon>Archosauria</taxon>
        <taxon>Dinosauria</taxon>
        <taxon>Saurischia</taxon>
        <taxon>Theropoda</taxon>
        <taxon>Coelurosauria</taxon>
        <taxon>Aves</taxon>
        <taxon>Neognathae</taxon>
        <taxon>Neoaves</taxon>
        <taxon>Telluraves</taxon>
        <taxon>Australaves</taxon>
        <taxon>Passeriformes</taxon>
        <taxon>Turdidae</taxon>
        <taxon>Catharus</taxon>
    </lineage>
</organism>
<proteinExistence type="predicted"/>
<reference evidence="1" key="1">
    <citation type="submission" date="2020-10" db="EMBL/GenBank/DDBJ databases">
        <title>Catharus ustulatus (Swainson's thrush) genome, bCatUst1, primary haplotype v2.</title>
        <authorList>
            <person name="Delmore K."/>
            <person name="Vafadar M."/>
            <person name="Formenti G."/>
            <person name="Chow W."/>
            <person name="Pelan S."/>
            <person name="Howe K."/>
            <person name="Rhie A."/>
            <person name="Mountcastle J."/>
            <person name="Haase B."/>
            <person name="Fedrigo O."/>
            <person name="Jarvis E.D."/>
        </authorList>
    </citation>
    <scope>NUCLEOTIDE SEQUENCE [LARGE SCALE GENOMIC DNA]</scope>
</reference>
<dbReference type="AlphaFoldDB" id="A0A8C3UF16"/>
<protein>
    <submittedName>
        <fullName evidence="1">Uncharacterized protein</fullName>
    </submittedName>
</protein>
<evidence type="ECO:0000313" key="1">
    <source>
        <dbReference type="Ensembl" id="ENSCUSP00005014590.1"/>
    </source>
</evidence>
<dbReference type="Ensembl" id="ENSCUST00005015160.1">
    <property type="protein sequence ID" value="ENSCUSP00005014590.1"/>
    <property type="gene ID" value="ENSCUSG00005009401.1"/>
</dbReference>